<sequence length="107" mass="10692">MFKMRMVVALLTTLLLDVAKGDCGNGVAGIVSGGSCCAESCGTCGGVGCGGREGGAMSCCTSAIEGAGVLCDTTSAGPCRISTAVQRPTHDTHQAGAWALQLTHTRR</sequence>
<dbReference type="EMBL" id="FN649729">
    <property type="protein sequence ID" value="CBJ28948.1"/>
    <property type="molecule type" value="Genomic_DNA"/>
</dbReference>
<keyword evidence="1" id="KW-0732">Signal</keyword>
<dbReference type="EMBL" id="FN647916">
    <property type="protein sequence ID" value="CBJ28948.1"/>
    <property type="molecule type" value="Genomic_DNA"/>
</dbReference>
<gene>
    <name evidence="2" type="ORF">Esi_0127_0002</name>
</gene>
<dbReference type="Proteomes" id="UP000002630">
    <property type="component" value="Linkage Group LG04"/>
</dbReference>
<evidence type="ECO:0000313" key="3">
    <source>
        <dbReference type="Proteomes" id="UP000002630"/>
    </source>
</evidence>
<dbReference type="AlphaFoldDB" id="D7FJ38"/>
<protein>
    <submittedName>
        <fullName evidence="2">Uncharacterized protein</fullName>
    </submittedName>
</protein>
<keyword evidence="3" id="KW-1185">Reference proteome</keyword>
<organism evidence="2 3">
    <name type="scientific">Ectocarpus siliculosus</name>
    <name type="common">Brown alga</name>
    <name type="synonym">Conferva siliculosa</name>
    <dbReference type="NCBI Taxonomy" id="2880"/>
    <lineage>
        <taxon>Eukaryota</taxon>
        <taxon>Sar</taxon>
        <taxon>Stramenopiles</taxon>
        <taxon>Ochrophyta</taxon>
        <taxon>PX clade</taxon>
        <taxon>Phaeophyceae</taxon>
        <taxon>Ectocarpales</taxon>
        <taxon>Ectocarpaceae</taxon>
        <taxon>Ectocarpus</taxon>
    </lineage>
</organism>
<feature type="signal peptide" evidence="1">
    <location>
        <begin position="1"/>
        <end position="21"/>
    </location>
</feature>
<dbReference type="InParanoid" id="D7FJ38"/>
<evidence type="ECO:0000313" key="2">
    <source>
        <dbReference type="EMBL" id="CBJ28948.1"/>
    </source>
</evidence>
<name>D7FJ38_ECTSI</name>
<accession>D7FJ38</accession>
<reference evidence="2 3" key="1">
    <citation type="journal article" date="2010" name="Nature">
        <title>The Ectocarpus genome and the independent evolution of multicellularity in brown algae.</title>
        <authorList>
            <person name="Cock J.M."/>
            <person name="Sterck L."/>
            <person name="Rouze P."/>
            <person name="Scornet D."/>
            <person name="Allen A.E."/>
            <person name="Amoutzias G."/>
            <person name="Anthouard V."/>
            <person name="Artiguenave F."/>
            <person name="Aury J.M."/>
            <person name="Badger J.H."/>
            <person name="Beszteri B."/>
            <person name="Billiau K."/>
            <person name="Bonnet E."/>
            <person name="Bothwell J.H."/>
            <person name="Bowler C."/>
            <person name="Boyen C."/>
            <person name="Brownlee C."/>
            <person name="Carrano C.J."/>
            <person name="Charrier B."/>
            <person name="Cho G.Y."/>
            <person name="Coelho S.M."/>
            <person name="Collen J."/>
            <person name="Corre E."/>
            <person name="Da Silva C."/>
            <person name="Delage L."/>
            <person name="Delaroque N."/>
            <person name="Dittami S.M."/>
            <person name="Doulbeau S."/>
            <person name="Elias M."/>
            <person name="Farnham G."/>
            <person name="Gachon C.M."/>
            <person name="Gschloessl B."/>
            <person name="Heesch S."/>
            <person name="Jabbari K."/>
            <person name="Jubin C."/>
            <person name="Kawai H."/>
            <person name="Kimura K."/>
            <person name="Kloareg B."/>
            <person name="Kupper F.C."/>
            <person name="Lang D."/>
            <person name="Le Bail A."/>
            <person name="Leblanc C."/>
            <person name="Lerouge P."/>
            <person name="Lohr M."/>
            <person name="Lopez P.J."/>
            <person name="Martens C."/>
            <person name="Maumus F."/>
            <person name="Michel G."/>
            <person name="Miranda-Saavedra D."/>
            <person name="Morales J."/>
            <person name="Moreau H."/>
            <person name="Motomura T."/>
            <person name="Nagasato C."/>
            <person name="Napoli C.A."/>
            <person name="Nelson D.R."/>
            <person name="Nyvall-Collen P."/>
            <person name="Peters A.F."/>
            <person name="Pommier C."/>
            <person name="Potin P."/>
            <person name="Poulain J."/>
            <person name="Quesneville H."/>
            <person name="Read B."/>
            <person name="Rensing S.A."/>
            <person name="Ritter A."/>
            <person name="Rousvoal S."/>
            <person name="Samanta M."/>
            <person name="Samson G."/>
            <person name="Schroeder D.C."/>
            <person name="Segurens B."/>
            <person name="Strittmatter M."/>
            <person name="Tonon T."/>
            <person name="Tregear J.W."/>
            <person name="Valentin K."/>
            <person name="von Dassow P."/>
            <person name="Yamagishi T."/>
            <person name="Van de Peer Y."/>
            <person name="Wincker P."/>
        </authorList>
    </citation>
    <scope>NUCLEOTIDE SEQUENCE [LARGE SCALE GENOMIC DNA]</scope>
    <source>
        <strain evidence="3">Ec32 / CCAP1310/4</strain>
    </source>
</reference>
<proteinExistence type="predicted"/>
<evidence type="ECO:0000256" key="1">
    <source>
        <dbReference type="SAM" id="SignalP"/>
    </source>
</evidence>
<feature type="chain" id="PRO_5003095611" evidence="1">
    <location>
        <begin position="22"/>
        <end position="107"/>
    </location>
</feature>